<reference evidence="5 6" key="1">
    <citation type="submission" date="2022-10" db="EMBL/GenBank/DDBJ databases">
        <title>WGS assembly of Paspalum vaginatum 540-79.</title>
        <authorList>
            <person name="Sun G."/>
            <person name="Wase N."/>
            <person name="Shu S."/>
            <person name="Jenkins J."/>
            <person name="Zhou B."/>
            <person name="Torres-Rodriguez J."/>
            <person name="Chen C."/>
            <person name="Sandor L."/>
            <person name="Plott C."/>
            <person name="Yoshinga Y."/>
            <person name="Daum C."/>
            <person name="Qi P."/>
            <person name="Barry K."/>
            <person name="Lipzen A."/>
            <person name="Berry L."/>
            <person name="Pedersen C."/>
            <person name="Gottilla T."/>
            <person name="Foltz A."/>
            <person name="Yu H."/>
            <person name="O'Malley R."/>
            <person name="Zhang C."/>
            <person name="Devos K."/>
            <person name="Sigmon B."/>
            <person name="Yu B."/>
            <person name="Obata T."/>
            <person name="Schmutz J."/>
            <person name="Schnable J."/>
        </authorList>
    </citation>
    <scope>NUCLEOTIDE SEQUENCE [LARGE SCALE GENOMIC DNA]</scope>
    <source>
        <strain evidence="6">cv. 540-79</strain>
    </source>
</reference>
<dbReference type="InterPro" id="IPR003653">
    <property type="entry name" value="Peptidase_C48_C"/>
</dbReference>
<sequence length="234" mass="27050">MEGKGRKMGKIIRHHHHAFRSCVLSKDPKQRRKIMSPWVGIMMMGTGSSADTSNFLQQQFSFCHSDYDLILFPIIKKNEGNIDGDGHWFTIAINMVDKKFQVIDSLRAPTDKELVNHARKVCGKIVTLWRTHTENQLIGCTIPQIYNFKTEFVNEPRFKQFSTHDCGLFTLKAIEHWDGVKLPQIRGNDEINSRRRMLCEWIRSPGNEVDGMNILINATMQKHTKGKVKMGPRR</sequence>
<organism evidence="5 6">
    <name type="scientific">Paspalum vaginatum</name>
    <name type="common">seashore paspalum</name>
    <dbReference type="NCBI Taxonomy" id="158149"/>
    <lineage>
        <taxon>Eukaryota</taxon>
        <taxon>Viridiplantae</taxon>
        <taxon>Streptophyta</taxon>
        <taxon>Embryophyta</taxon>
        <taxon>Tracheophyta</taxon>
        <taxon>Spermatophyta</taxon>
        <taxon>Magnoliopsida</taxon>
        <taxon>Liliopsida</taxon>
        <taxon>Poales</taxon>
        <taxon>Poaceae</taxon>
        <taxon>PACMAD clade</taxon>
        <taxon>Panicoideae</taxon>
        <taxon>Andropogonodae</taxon>
        <taxon>Paspaleae</taxon>
        <taxon>Paspalinae</taxon>
        <taxon>Paspalum</taxon>
    </lineage>
</organism>
<keyword evidence="3" id="KW-0378">Hydrolase</keyword>
<feature type="domain" description="Ubiquitin-like protease family profile" evidence="4">
    <location>
        <begin position="1"/>
        <end position="177"/>
    </location>
</feature>
<evidence type="ECO:0000259" key="4">
    <source>
        <dbReference type="PROSITE" id="PS50600"/>
    </source>
</evidence>
<comment type="similarity">
    <text evidence="1">Belongs to the peptidase C48 family.</text>
</comment>
<dbReference type="PANTHER" id="PTHR36479">
    <property type="entry name" value="ULP_PROTEASE DOMAIN-CONTAINING PROTEIN"/>
    <property type="match status" value="1"/>
</dbReference>
<dbReference type="SUPFAM" id="SSF54001">
    <property type="entry name" value="Cysteine proteinases"/>
    <property type="match status" value="1"/>
</dbReference>
<comment type="caution">
    <text evidence="5">The sequence shown here is derived from an EMBL/GenBank/DDBJ whole genome shotgun (WGS) entry which is preliminary data.</text>
</comment>
<dbReference type="GO" id="GO:0008234">
    <property type="term" value="F:cysteine-type peptidase activity"/>
    <property type="evidence" value="ECO:0007669"/>
    <property type="project" value="InterPro"/>
</dbReference>
<protein>
    <recommendedName>
        <fullName evidence="4">Ubiquitin-like protease family profile domain-containing protein</fullName>
    </recommendedName>
</protein>
<gene>
    <name evidence="5" type="ORF">BS78_K311300</name>
</gene>
<proteinExistence type="inferred from homology"/>
<evidence type="ECO:0000313" key="6">
    <source>
        <dbReference type="Proteomes" id="UP001164776"/>
    </source>
</evidence>
<dbReference type="GO" id="GO:0006508">
    <property type="term" value="P:proteolysis"/>
    <property type="evidence" value="ECO:0007669"/>
    <property type="project" value="UniProtKB-KW"/>
</dbReference>
<dbReference type="PANTHER" id="PTHR36479:SF10">
    <property type="entry name" value="UBIQUITIN-LIKE PROTEASE FAMILY PROFILE DOMAIN-CONTAINING PROTEIN"/>
    <property type="match status" value="1"/>
</dbReference>
<dbReference type="OrthoDB" id="684332at2759"/>
<evidence type="ECO:0000313" key="5">
    <source>
        <dbReference type="EMBL" id="KAJ1256793.1"/>
    </source>
</evidence>
<keyword evidence="2" id="KW-0645">Protease</keyword>
<dbReference type="PROSITE" id="PS50600">
    <property type="entry name" value="ULP_PROTEASE"/>
    <property type="match status" value="1"/>
</dbReference>
<evidence type="ECO:0000256" key="3">
    <source>
        <dbReference type="ARBA" id="ARBA00022801"/>
    </source>
</evidence>
<evidence type="ECO:0000256" key="2">
    <source>
        <dbReference type="ARBA" id="ARBA00022670"/>
    </source>
</evidence>
<dbReference type="AlphaFoldDB" id="A0A9W8CFD8"/>
<dbReference type="Gene3D" id="3.40.395.10">
    <property type="entry name" value="Adenoviral Proteinase, Chain A"/>
    <property type="match status" value="1"/>
</dbReference>
<accession>A0A9W8CFD8</accession>
<dbReference type="InterPro" id="IPR038765">
    <property type="entry name" value="Papain-like_cys_pep_sf"/>
</dbReference>
<name>A0A9W8CFD8_9POAL</name>
<dbReference type="Proteomes" id="UP001164776">
    <property type="component" value="Unassembled WGS sequence"/>
</dbReference>
<dbReference type="EMBL" id="MU629478">
    <property type="protein sequence ID" value="KAJ1256793.1"/>
    <property type="molecule type" value="Genomic_DNA"/>
</dbReference>
<dbReference type="Pfam" id="PF02902">
    <property type="entry name" value="Peptidase_C48"/>
    <property type="match status" value="1"/>
</dbReference>
<evidence type="ECO:0000256" key="1">
    <source>
        <dbReference type="ARBA" id="ARBA00005234"/>
    </source>
</evidence>
<keyword evidence="6" id="KW-1185">Reference proteome</keyword>